<gene>
    <name evidence="4" type="ORF">GMD42_00450</name>
</gene>
<dbReference type="PANTHER" id="PTHR10545">
    <property type="entry name" value="DIAMINE N-ACETYLTRANSFERASE"/>
    <property type="match status" value="1"/>
</dbReference>
<dbReference type="PANTHER" id="PTHR10545:SF29">
    <property type="entry name" value="GH14572P-RELATED"/>
    <property type="match status" value="1"/>
</dbReference>
<evidence type="ECO:0000313" key="4">
    <source>
        <dbReference type="EMBL" id="MTU42118.1"/>
    </source>
</evidence>
<accession>A0A6I3RY42</accession>
<dbReference type="InterPro" id="IPR051016">
    <property type="entry name" value="Diverse_Substrate_AcTransf"/>
</dbReference>
<comment type="caution">
    <text evidence="4">The sequence shown here is derived from an EMBL/GenBank/DDBJ whole genome shotgun (WGS) entry which is preliminary data.</text>
</comment>
<dbReference type="FunFam" id="3.40.630.30:FF:000064">
    <property type="entry name" value="GNAT family acetyltransferase"/>
    <property type="match status" value="1"/>
</dbReference>
<dbReference type="SUPFAM" id="SSF55729">
    <property type="entry name" value="Acyl-CoA N-acyltransferases (Nat)"/>
    <property type="match status" value="1"/>
</dbReference>
<dbReference type="Gene3D" id="3.40.630.30">
    <property type="match status" value="1"/>
</dbReference>
<comment type="similarity">
    <text evidence="1">Belongs to the acetyltransferase family.</text>
</comment>
<keyword evidence="3" id="KW-0012">Acyltransferase</keyword>
<dbReference type="EMBL" id="WNCL01000001">
    <property type="protein sequence ID" value="MTU42118.1"/>
    <property type="molecule type" value="Genomic_DNA"/>
</dbReference>
<dbReference type="Proteomes" id="UP000462362">
    <property type="component" value="Unassembled WGS sequence"/>
</dbReference>
<evidence type="ECO:0000256" key="1">
    <source>
        <dbReference type="ARBA" id="ARBA00008694"/>
    </source>
</evidence>
<dbReference type="AlphaFoldDB" id="A0A6I3RY42"/>
<dbReference type="GO" id="GO:0008080">
    <property type="term" value="F:N-acetyltransferase activity"/>
    <property type="evidence" value="ECO:0007669"/>
    <property type="project" value="UniProtKB-ARBA"/>
</dbReference>
<reference evidence="4 5" key="1">
    <citation type="journal article" date="2019" name="Nat. Med.">
        <title>A library of human gut bacterial isolates paired with longitudinal multiomics data enables mechanistic microbiome research.</title>
        <authorList>
            <person name="Poyet M."/>
            <person name="Groussin M."/>
            <person name="Gibbons S.M."/>
            <person name="Avila-Pacheco J."/>
            <person name="Jiang X."/>
            <person name="Kearney S.M."/>
            <person name="Perrotta A.R."/>
            <person name="Berdy B."/>
            <person name="Zhao S."/>
            <person name="Lieberman T.D."/>
            <person name="Swanson P.K."/>
            <person name="Smith M."/>
            <person name="Roesemann S."/>
            <person name="Alexander J.E."/>
            <person name="Rich S.A."/>
            <person name="Livny J."/>
            <person name="Vlamakis H."/>
            <person name="Clish C."/>
            <person name="Bullock K."/>
            <person name="Deik A."/>
            <person name="Scott J."/>
            <person name="Pierce K.A."/>
            <person name="Xavier R.J."/>
            <person name="Alm E.J."/>
        </authorList>
    </citation>
    <scope>NUCLEOTIDE SEQUENCE [LARGE SCALE GENOMIC DNA]</scope>
    <source>
        <strain evidence="4 5">BIOML-A2</strain>
    </source>
</reference>
<proteinExistence type="inferred from homology"/>
<organism evidence="4 5">
    <name type="scientific">Parasutterella excrementihominis</name>
    <dbReference type="NCBI Taxonomy" id="487175"/>
    <lineage>
        <taxon>Bacteria</taxon>
        <taxon>Pseudomonadati</taxon>
        <taxon>Pseudomonadota</taxon>
        <taxon>Betaproteobacteria</taxon>
        <taxon>Burkholderiales</taxon>
        <taxon>Sutterellaceae</taxon>
        <taxon>Parasutterella</taxon>
    </lineage>
</organism>
<dbReference type="RefSeq" id="WP_008810818.1">
    <property type="nucleotide sequence ID" value="NZ_CAJUON010000006.1"/>
</dbReference>
<dbReference type="Pfam" id="PF00583">
    <property type="entry name" value="Acetyltransf_1"/>
    <property type="match status" value="1"/>
</dbReference>
<evidence type="ECO:0000256" key="2">
    <source>
        <dbReference type="ARBA" id="ARBA00022679"/>
    </source>
</evidence>
<sequence length="169" mass="19418">MDNFNIRNARPQDCPVIAELIRGLAHYEKLDDQCQVTPELLEKCLFGDKPECYAVVGWLTGKNGTEKPVSFALYFYNFSTFLARKGLYLEDIFVLPEYRHRGIGKKMMNYLAAKAVADGCGRFEWSVLDWNQPAIDFYESIGATVMQEWRICRLTGEKLEQFAQKALAK</sequence>
<dbReference type="CDD" id="cd04301">
    <property type="entry name" value="NAT_SF"/>
    <property type="match status" value="1"/>
</dbReference>
<dbReference type="PROSITE" id="PS51186">
    <property type="entry name" value="GNAT"/>
    <property type="match status" value="1"/>
</dbReference>
<evidence type="ECO:0000313" key="5">
    <source>
        <dbReference type="Proteomes" id="UP000462362"/>
    </source>
</evidence>
<name>A0A6I3RY42_9BURK</name>
<protein>
    <submittedName>
        <fullName evidence="4">GNAT family N-acetyltransferase</fullName>
    </submittedName>
</protein>
<dbReference type="GeneID" id="43347786"/>
<evidence type="ECO:0000256" key="3">
    <source>
        <dbReference type="ARBA" id="ARBA00023315"/>
    </source>
</evidence>
<keyword evidence="2 4" id="KW-0808">Transferase</keyword>
<dbReference type="InterPro" id="IPR000182">
    <property type="entry name" value="GNAT_dom"/>
</dbReference>
<dbReference type="InterPro" id="IPR016181">
    <property type="entry name" value="Acyl_CoA_acyltransferase"/>
</dbReference>